<name>A0ABV6VPR6_9ACTN</name>
<dbReference type="Pfam" id="PF22725">
    <property type="entry name" value="GFO_IDH_MocA_C3"/>
    <property type="match status" value="1"/>
</dbReference>
<dbReference type="PANTHER" id="PTHR43818">
    <property type="entry name" value="BCDNA.GH03377"/>
    <property type="match status" value="1"/>
</dbReference>
<dbReference type="PANTHER" id="PTHR43818:SF11">
    <property type="entry name" value="BCDNA.GH03377"/>
    <property type="match status" value="1"/>
</dbReference>
<dbReference type="InterPro" id="IPR036291">
    <property type="entry name" value="NAD(P)-bd_dom_sf"/>
</dbReference>
<dbReference type="InterPro" id="IPR055170">
    <property type="entry name" value="GFO_IDH_MocA-like_dom"/>
</dbReference>
<dbReference type="Proteomes" id="UP001592531">
    <property type="component" value="Unassembled WGS sequence"/>
</dbReference>
<comment type="caution">
    <text evidence="5">The sequence shown here is derived from an EMBL/GenBank/DDBJ whole genome shotgun (WGS) entry which is preliminary data.</text>
</comment>
<evidence type="ECO:0000313" key="5">
    <source>
        <dbReference type="EMBL" id="MFC1415697.1"/>
    </source>
</evidence>
<evidence type="ECO:0000256" key="1">
    <source>
        <dbReference type="ARBA" id="ARBA00023002"/>
    </source>
</evidence>
<evidence type="ECO:0000313" key="6">
    <source>
        <dbReference type="Proteomes" id="UP001592531"/>
    </source>
</evidence>
<dbReference type="Pfam" id="PF01408">
    <property type="entry name" value="GFO_IDH_MocA"/>
    <property type="match status" value="1"/>
</dbReference>
<dbReference type="InterPro" id="IPR000683">
    <property type="entry name" value="Gfo/Idh/MocA-like_OxRdtase_N"/>
</dbReference>
<evidence type="ECO:0000259" key="4">
    <source>
        <dbReference type="Pfam" id="PF22725"/>
    </source>
</evidence>
<proteinExistence type="predicted"/>
<sequence length="371" mass="38135">MSGSGPRGPVAVAVVGAGVISTQYLGNLASFPDVEVVAVADLDTARAKATADEYGIPVSGDVDTVLALPEVELVVNLTVPAAHATVARAALRAGKHVYGEKPLALDPVEGGKLLAEAAALGLRVGNAPDTFLGAGVQSAIRAIESGAIGAPVAATTAVLNFGPERWHPNPEFLFQYGAGPLFDLGPYYLTALVALLGPATRVAASARQGRAERVIGSGPRAGTRFDVEVPTHVTALIDFAAGATAATTFSFDSALPRMQFEVTGTEGTLELGDPNTFGGPLRVRGGSDEDWRDLPVTGTDAGRGIGVLEMARSLRADRPHRASGEMAQHVLDTMTAITASAADGEFRSVPSRCAVPEPLPSDWSPTDPTLG</sequence>
<feature type="region of interest" description="Disordered" evidence="2">
    <location>
        <begin position="351"/>
        <end position="371"/>
    </location>
</feature>
<protein>
    <submittedName>
        <fullName evidence="5">Gfo/Idh/MocA family protein</fullName>
    </submittedName>
</protein>
<feature type="region of interest" description="Disordered" evidence="2">
    <location>
        <begin position="267"/>
        <end position="298"/>
    </location>
</feature>
<organism evidence="5 6">
    <name type="scientific">Streptacidiphilus cavernicola</name>
    <dbReference type="NCBI Taxonomy" id="3342716"/>
    <lineage>
        <taxon>Bacteria</taxon>
        <taxon>Bacillati</taxon>
        <taxon>Actinomycetota</taxon>
        <taxon>Actinomycetes</taxon>
        <taxon>Kitasatosporales</taxon>
        <taxon>Streptomycetaceae</taxon>
        <taxon>Streptacidiphilus</taxon>
    </lineage>
</organism>
<gene>
    <name evidence="5" type="ORF">ACEZDE_03425</name>
</gene>
<keyword evidence="1" id="KW-0560">Oxidoreductase</keyword>
<reference evidence="5 6" key="1">
    <citation type="submission" date="2024-09" db="EMBL/GenBank/DDBJ databases">
        <authorList>
            <person name="Lee S.D."/>
        </authorList>
    </citation>
    <scope>NUCLEOTIDE SEQUENCE [LARGE SCALE GENOMIC DNA]</scope>
    <source>
        <strain evidence="5 6">N8-3</strain>
    </source>
</reference>
<dbReference type="Gene3D" id="3.40.50.720">
    <property type="entry name" value="NAD(P)-binding Rossmann-like Domain"/>
    <property type="match status" value="1"/>
</dbReference>
<dbReference type="SUPFAM" id="SSF51735">
    <property type="entry name" value="NAD(P)-binding Rossmann-fold domains"/>
    <property type="match status" value="1"/>
</dbReference>
<evidence type="ECO:0000259" key="3">
    <source>
        <dbReference type="Pfam" id="PF01408"/>
    </source>
</evidence>
<dbReference type="RefSeq" id="WP_380531850.1">
    <property type="nucleotide sequence ID" value="NZ_JBHFAB010000002.1"/>
</dbReference>
<evidence type="ECO:0000256" key="2">
    <source>
        <dbReference type="SAM" id="MobiDB-lite"/>
    </source>
</evidence>
<keyword evidence="6" id="KW-1185">Reference proteome</keyword>
<accession>A0ABV6VPR6</accession>
<dbReference type="SUPFAM" id="SSF55347">
    <property type="entry name" value="Glyceraldehyde-3-phosphate dehydrogenase-like, C-terminal domain"/>
    <property type="match status" value="1"/>
</dbReference>
<dbReference type="Gene3D" id="3.30.360.10">
    <property type="entry name" value="Dihydrodipicolinate Reductase, domain 2"/>
    <property type="match status" value="1"/>
</dbReference>
<feature type="domain" description="Gfo/Idh/MocA-like oxidoreductase N-terminal" evidence="3">
    <location>
        <begin position="11"/>
        <end position="124"/>
    </location>
</feature>
<dbReference type="InterPro" id="IPR050463">
    <property type="entry name" value="Gfo/Idh/MocA_oxidrdct_glycsds"/>
</dbReference>
<dbReference type="EMBL" id="JBHFAB010000002">
    <property type="protein sequence ID" value="MFC1415697.1"/>
    <property type="molecule type" value="Genomic_DNA"/>
</dbReference>
<feature type="domain" description="GFO/IDH/MocA-like oxidoreductase" evidence="4">
    <location>
        <begin position="137"/>
        <end position="270"/>
    </location>
</feature>